<proteinExistence type="predicted"/>
<keyword evidence="2" id="KW-1133">Transmembrane helix</keyword>
<dbReference type="EMBL" id="JOPA01000004">
    <property type="protein sequence ID" value="OUI96343.1"/>
    <property type="molecule type" value="Genomic_DNA"/>
</dbReference>
<feature type="transmembrane region" description="Helical" evidence="2">
    <location>
        <begin position="90"/>
        <end position="109"/>
    </location>
</feature>
<feature type="region of interest" description="Disordered" evidence="1">
    <location>
        <begin position="1"/>
        <end position="21"/>
    </location>
</feature>
<evidence type="ECO:0000313" key="4">
    <source>
        <dbReference type="Proteomes" id="UP000194641"/>
    </source>
</evidence>
<evidence type="ECO:0000256" key="1">
    <source>
        <dbReference type="SAM" id="MobiDB-lite"/>
    </source>
</evidence>
<name>A0A252AXR0_9PROT</name>
<gene>
    <name evidence="3" type="ORF">HK17_12040</name>
</gene>
<protein>
    <submittedName>
        <fullName evidence="3">Uncharacterized protein</fullName>
    </submittedName>
</protein>
<feature type="transmembrane region" description="Helical" evidence="2">
    <location>
        <begin position="62"/>
        <end position="84"/>
    </location>
</feature>
<keyword evidence="2" id="KW-0472">Membrane</keyword>
<sequence>MVKPASPGTQPASVSARTKKAEKRKTVYRRIGWLACACVLAYVAAHFAVLTSLQWGGEENRIAVNVGEVIATALLPLLILVAYGGRTYKWGPWLALVCCGIGAAVCRGLL</sequence>
<evidence type="ECO:0000313" key="3">
    <source>
        <dbReference type="EMBL" id="OUI96343.1"/>
    </source>
</evidence>
<evidence type="ECO:0000256" key="2">
    <source>
        <dbReference type="SAM" id="Phobius"/>
    </source>
</evidence>
<feature type="transmembrane region" description="Helical" evidence="2">
    <location>
        <begin position="31"/>
        <end position="50"/>
    </location>
</feature>
<accession>A0A252AXR0</accession>
<reference evidence="4" key="1">
    <citation type="submission" date="2014-06" db="EMBL/GenBank/DDBJ databases">
        <authorList>
            <person name="Winans N.J."/>
            <person name="Newell P.D."/>
            <person name="Douglas A.E."/>
        </authorList>
    </citation>
    <scope>NUCLEOTIDE SEQUENCE [LARGE SCALE GENOMIC DNA]</scope>
</reference>
<organism evidence="3 4">
    <name type="scientific">Acetobacter indonesiensis</name>
    <dbReference type="NCBI Taxonomy" id="104101"/>
    <lineage>
        <taxon>Bacteria</taxon>
        <taxon>Pseudomonadati</taxon>
        <taxon>Pseudomonadota</taxon>
        <taxon>Alphaproteobacteria</taxon>
        <taxon>Acetobacterales</taxon>
        <taxon>Acetobacteraceae</taxon>
        <taxon>Acetobacter</taxon>
    </lineage>
</organism>
<dbReference type="RefSeq" id="WP_086658704.1">
    <property type="nucleotide sequence ID" value="NZ_JBJJWX010000001.1"/>
</dbReference>
<keyword evidence="2" id="KW-0812">Transmembrane</keyword>
<feature type="compositionally biased region" description="Polar residues" evidence="1">
    <location>
        <begin position="7"/>
        <end position="16"/>
    </location>
</feature>
<dbReference type="AlphaFoldDB" id="A0A252AXR0"/>
<dbReference type="Proteomes" id="UP000194641">
    <property type="component" value="Unassembled WGS sequence"/>
</dbReference>
<comment type="caution">
    <text evidence="3">The sequence shown here is derived from an EMBL/GenBank/DDBJ whole genome shotgun (WGS) entry which is preliminary data.</text>
</comment>